<dbReference type="GO" id="GO:0019199">
    <property type="term" value="F:transmembrane receptor protein kinase activity"/>
    <property type="evidence" value="ECO:0007669"/>
    <property type="project" value="InterPro"/>
</dbReference>
<keyword evidence="5" id="KW-1133">Transmembrane helix</keyword>
<dbReference type="Proteomes" id="UP001054252">
    <property type="component" value="Unassembled WGS sequence"/>
</dbReference>
<sequence length="120" mass="13649">MSDVYAFGVVFMELLTGQPALSKDASPGNNQHSEHHFLVNYMISALNDADNPMAELTKCIDPNLTHYHKDSVLKMALLSKDCVDENQNQHPDMSIVVLRLSQIFMSCEEWKNHQDSHTKF</sequence>
<gene>
    <name evidence="8" type="ORF">SLEP1_g1679</name>
</gene>
<evidence type="ECO:0000256" key="6">
    <source>
        <dbReference type="ARBA" id="ARBA00023136"/>
    </source>
</evidence>
<evidence type="ECO:0000256" key="4">
    <source>
        <dbReference type="ARBA" id="ARBA00022729"/>
    </source>
</evidence>
<evidence type="ECO:0000313" key="9">
    <source>
        <dbReference type="Proteomes" id="UP001054252"/>
    </source>
</evidence>
<keyword evidence="3" id="KW-0812">Transmembrane</keyword>
<dbReference type="EMBL" id="BPVZ01000002">
    <property type="protein sequence ID" value="GKU87241.1"/>
    <property type="molecule type" value="Genomic_DNA"/>
</dbReference>
<keyword evidence="9" id="KW-1185">Reference proteome</keyword>
<evidence type="ECO:0000313" key="8">
    <source>
        <dbReference type="EMBL" id="GKU87241.1"/>
    </source>
</evidence>
<keyword evidence="4" id="KW-0732">Signal</keyword>
<dbReference type="GO" id="GO:0045087">
    <property type="term" value="P:innate immune response"/>
    <property type="evidence" value="ECO:0007669"/>
    <property type="project" value="InterPro"/>
</dbReference>
<dbReference type="SUPFAM" id="SSF56112">
    <property type="entry name" value="Protein kinase-like (PK-like)"/>
    <property type="match status" value="1"/>
</dbReference>
<protein>
    <recommendedName>
        <fullName evidence="10">Serine-threonine/tyrosine-protein kinase catalytic domain-containing protein</fullName>
    </recommendedName>
</protein>
<dbReference type="InterPro" id="IPR044812">
    <property type="entry name" value="CERK1/LYK3-like"/>
</dbReference>
<keyword evidence="7" id="KW-1015">Disulfide bond</keyword>
<dbReference type="InterPro" id="IPR011009">
    <property type="entry name" value="Kinase-like_dom_sf"/>
</dbReference>
<evidence type="ECO:0008006" key="10">
    <source>
        <dbReference type="Google" id="ProtNLM"/>
    </source>
</evidence>
<evidence type="ECO:0000256" key="1">
    <source>
        <dbReference type="ARBA" id="ARBA00004162"/>
    </source>
</evidence>
<dbReference type="PANTHER" id="PTHR46204">
    <property type="entry name" value="CHITIN ELICITOR RECEPTOR KINASE 1-RELATED"/>
    <property type="match status" value="1"/>
</dbReference>
<evidence type="ECO:0000256" key="7">
    <source>
        <dbReference type="ARBA" id="ARBA00023157"/>
    </source>
</evidence>
<evidence type="ECO:0000256" key="2">
    <source>
        <dbReference type="ARBA" id="ARBA00022475"/>
    </source>
</evidence>
<organism evidence="8 9">
    <name type="scientific">Rubroshorea leprosula</name>
    <dbReference type="NCBI Taxonomy" id="152421"/>
    <lineage>
        <taxon>Eukaryota</taxon>
        <taxon>Viridiplantae</taxon>
        <taxon>Streptophyta</taxon>
        <taxon>Embryophyta</taxon>
        <taxon>Tracheophyta</taxon>
        <taxon>Spermatophyta</taxon>
        <taxon>Magnoliopsida</taxon>
        <taxon>eudicotyledons</taxon>
        <taxon>Gunneridae</taxon>
        <taxon>Pentapetalae</taxon>
        <taxon>rosids</taxon>
        <taxon>malvids</taxon>
        <taxon>Malvales</taxon>
        <taxon>Dipterocarpaceae</taxon>
        <taxon>Rubroshorea</taxon>
    </lineage>
</organism>
<keyword evidence="2" id="KW-1003">Cell membrane</keyword>
<dbReference type="PANTHER" id="PTHR46204:SF5">
    <property type="entry name" value="PROTEIN KINASE DOMAIN-CONTAINING PROTEIN"/>
    <property type="match status" value="1"/>
</dbReference>
<accession>A0AAV5HLP1</accession>
<keyword evidence="6" id="KW-0472">Membrane</keyword>
<comment type="caution">
    <text evidence="8">The sequence shown here is derived from an EMBL/GenBank/DDBJ whole genome shotgun (WGS) entry which is preliminary data.</text>
</comment>
<evidence type="ECO:0000256" key="3">
    <source>
        <dbReference type="ARBA" id="ARBA00022692"/>
    </source>
</evidence>
<reference evidence="8 9" key="1">
    <citation type="journal article" date="2021" name="Commun. Biol.">
        <title>The genome of Shorea leprosula (Dipterocarpaceae) highlights the ecological relevance of drought in aseasonal tropical rainforests.</title>
        <authorList>
            <person name="Ng K.K.S."/>
            <person name="Kobayashi M.J."/>
            <person name="Fawcett J.A."/>
            <person name="Hatakeyama M."/>
            <person name="Paape T."/>
            <person name="Ng C.H."/>
            <person name="Ang C.C."/>
            <person name="Tnah L.H."/>
            <person name="Lee C.T."/>
            <person name="Nishiyama T."/>
            <person name="Sese J."/>
            <person name="O'Brien M.J."/>
            <person name="Copetti D."/>
            <person name="Mohd Noor M.I."/>
            <person name="Ong R.C."/>
            <person name="Putra M."/>
            <person name="Sireger I.Z."/>
            <person name="Indrioko S."/>
            <person name="Kosugi Y."/>
            <person name="Izuno A."/>
            <person name="Isagi Y."/>
            <person name="Lee S.L."/>
            <person name="Shimizu K.K."/>
        </authorList>
    </citation>
    <scope>NUCLEOTIDE SEQUENCE [LARGE SCALE GENOMIC DNA]</scope>
    <source>
        <strain evidence="8">214</strain>
    </source>
</reference>
<name>A0AAV5HLP1_9ROSI</name>
<proteinExistence type="predicted"/>
<comment type="subcellular location">
    <subcellularLocation>
        <location evidence="1">Cell membrane</location>
        <topology evidence="1">Single-pass membrane protein</topology>
    </subcellularLocation>
</comment>
<dbReference type="Gene3D" id="1.10.510.10">
    <property type="entry name" value="Transferase(Phosphotransferase) domain 1"/>
    <property type="match status" value="1"/>
</dbReference>
<dbReference type="AlphaFoldDB" id="A0AAV5HLP1"/>
<dbReference type="GO" id="GO:0005886">
    <property type="term" value="C:plasma membrane"/>
    <property type="evidence" value="ECO:0007669"/>
    <property type="project" value="UniProtKB-SubCell"/>
</dbReference>
<evidence type="ECO:0000256" key="5">
    <source>
        <dbReference type="ARBA" id="ARBA00022989"/>
    </source>
</evidence>